<gene>
    <name evidence="1" type="ordered locus">FraEuI1c_2421</name>
</gene>
<dbReference type="InterPro" id="IPR001343">
    <property type="entry name" value="Hemolysn_Ca-bd"/>
</dbReference>
<evidence type="ECO:0000313" key="1">
    <source>
        <dbReference type="EMBL" id="ADP80457.1"/>
    </source>
</evidence>
<dbReference type="InParanoid" id="E3J1D6"/>
<dbReference type="eggNOG" id="COG2931">
    <property type="taxonomic scope" value="Bacteria"/>
</dbReference>
<proteinExistence type="predicted"/>
<dbReference type="STRING" id="298654.FraEuI1c_2421"/>
<dbReference type="Gene3D" id="2.160.20.160">
    <property type="match status" value="1"/>
</dbReference>
<dbReference type="EMBL" id="CP002299">
    <property type="protein sequence ID" value="ADP80457.1"/>
    <property type="molecule type" value="Genomic_DNA"/>
</dbReference>
<organism evidence="1 2">
    <name type="scientific">Pseudofrankia inefficax (strain DSM 45817 / CECT 9037 / DDB 130130 / EuI1c)</name>
    <name type="common">Frankia inefficax</name>
    <dbReference type="NCBI Taxonomy" id="298654"/>
    <lineage>
        <taxon>Bacteria</taxon>
        <taxon>Bacillati</taxon>
        <taxon>Actinomycetota</taxon>
        <taxon>Actinomycetes</taxon>
        <taxon>Frankiales</taxon>
        <taxon>Frankiaceae</taxon>
        <taxon>Pseudofrankia</taxon>
    </lineage>
</organism>
<reference evidence="1 2" key="1">
    <citation type="submission" date="2010-10" db="EMBL/GenBank/DDBJ databases">
        <title>Complete sequence of Frankia sp. EuI1c.</title>
        <authorList>
            <consortium name="US DOE Joint Genome Institute"/>
            <person name="Lucas S."/>
            <person name="Copeland A."/>
            <person name="Lapidus A."/>
            <person name="Cheng J.-F."/>
            <person name="Bruce D."/>
            <person name="Goodwin L."/>
            <person name="Pitluck S."/>
            <person name="Chertkov O."/>
            <person name="Detter J.C."/>
            <person name="Han C."/>
            <person name="Tapia R."/>
            <person name="Land M."/>
            <person name="Hauser L."/>
            <person name="Jeffries C."/>
            <person name="Kyrpides N."/>
            <person name="Ivanova N."/>
            <person name="Mikhailova N."/>
            <person name="Beauchemin N."/>
            <person name="Sen A."/>
            <person name="Sur S.A."/>
            <person name="Gtari M."/>
            <person name="Wall L."/>
            <person name="Tisa L."/>
            <person name="Woyke T."/>
        </authorList>
    </citation>
    <scope>NUCLEOTIDE SEQUENCE [LARGE SCALE GENOMIC DNA]</scope>
    <source>
        <strain evidence="2">DSM 45817 / CECT 9037 / EuI1c</strain>
    </source>
</reference>
<sequence length="210" mass="20543">MTPHPFGRASGGSVVKPTFVIHLDPSGELSVTPARLSVQGWRRKEKTVTILRSGARRLVLGAAAAVLVTSAAVVGGAATPALAAGTCVDQFTGAALPVTLSGTNGNDVLTVTSSNAVVDALGGNDTVKVGPNLSGVVICLGDGDDTVTGNGGAPNRALSVMGGPGNDAITSGSGGDVLNGGTGFDFIDGGAGSDICKNVETAASCELVQN</sequence>
<name>E3J1D6_PSEI1</name>
<dbReference type="PRINTS" id="PR00313">
    <property type="entry name" value="CABNDNGRPT"/>
</dbReference>
<dbReference type="PROSITE" id="PS00330">
    <property type="entry name" value="HEMOLYSIN_CALCIUM"/>
    <property type="match status" value="2"/>
</dbReference>
<dbReference type="KEGG" id="fri:FraEuI1c_2421"/>
<dbReference type="SUPFAM" id="SSF51120">
    <property type="entry name" value="beta-Roll"/>
    <property type="match status" value="1"/>
</dbReference>
<dbReference type="Proteomes" id="UP000002484">
    <property type="component" value="Chromosome"/>
</dbReference>
<accession>E3J1D6</accession>
<dbReference type="InterPro" id="IPR018511">
    <property type="entry name" value="Hemolysin-typ_Ca-bd_CS"/>
</dbReference>
<dbReference type="InterPro" id="IPR011049">
    <property type="entry name" value="Serralysin-like_metalloprot_C"/>
</dbReference>
<dbReference type="AlphaFoldDB" id="E3J1D6"/>
<dbReference type="HOGENOM" id="CLU_1308629_0_0_11"/>
<dbReference type="Pfam" id="PF00353">
    <property type="entry name" value="HemolysinCabind"/>
    <property type="match status" value="2"/>
</dbReference>
<evidence type="ECO:0000313" key="2">
    <source>
        <dbReference type="Proteomes" id="UP000002484"/>
    </source>
</evidence>
<keyword evidence="2" id="KW-1185">Reference proteome</keyword>
<protein>
    <submittedName>
        <fullName evidence="1">Hemolysin-type calcium-binding region</fullName>
    </submittedName>
</protein>
<dbReference type="GO" id="GO:0005509">
    <property type="term" value="F:calcium ion binding"/>
    <property type="evidence" value="ECO:0007669"/>
    <property type="project" value="InterPro"/>
</dbReference>